<keyword evidence="1" id="KW-0479">Metal-binding</keyword>
<evidence type="ECO:0000256" key="3">
    <source>
        <dbReference type="ARBA" id="ARBA00022833"/>
    </source>
</evidence>
<feature type="compositionally biased region" description="Polar residues" evidence="5">
    <location>
        <begin position="302"/>
        <end position="313"/>
    </location>
</feature>
<feature type="domain" description="C2H2-type" evidence="6">
    <location>
        <begin position="233"/>
        <end position="260"/>
    </location>
</feature>
<evidence type="ECO:0000256" key="1">
    <source>
        <dbReference type="ARBA" id="ARBA00022723"/>
    </source>
</evidence>
<keyword evidence="7" id="KW-1185">Reference proteome</keyword>
<proteinExistence type="predicted"/>
<dbReference type="Pfam" id="PF00096">
    <property type="entry name" value="zf-C2H2"/>
    <property type="match status" value="2"/>
</dbReference>
<evidence type="ECO:0000313" key="7">
    <source>
        <dbReference type="Proteomes" id="UP000694888"/>
    </source>
</evidence>
<feature type="region of interest" description="Disordered" evidence="5">
    <location>
        <begin position="291"/>
        <end position="313"/>
    </location>
</feature>
<gene>
    <name evidence="8" type="primary">LOC101857885</name>
</gene>
<dbReference type="SUPFAM" id="SSF57667">
    <property type="entry name" value="beta-beta-alpha zinc fingers"/>
    <property type="match status" value="2"/>
</dbReference>
<keyword evidence="2 4" id="KW-0863">Zinc-finger</keyword>
<feature type="compositionally biased region" description="Basic and acidic residues" evidence="5">
    <location>
        <begin position="62"/>
        <end position="75"/>
    </location>
</feature>
<evidence type="ECO:0000256" key="4">
    <source>
        <dbReference type="PROSITE-ProRule" id="PRU00042"/>
    </source>
</evidence>
<feature type="region of interest" description="Disordered" evidence="5">
    <location>
        <begin position="62"/>
        <end position="92"/>
    </location>
</feature>
<evidence type="ECO:0000259" key="6">
    <source>
        <dbReference type="PROSITE" id="PS50157"/>
    </source>
</evidence>
<sequence length="313" mass="35160">MALRENNKLTYDLDTAMAAHCLLAMSNRQNDHTYVLTCDPPGVGENFDCRPNGDELACKQEVKSESEGENKEQDCKYSPAPSTDYSPSPGENLSETLVARILTDLKSFKQDNDYHEEFSITVRSMGRDNTVNEYEIKSTPKSRQTTPTLNQTRSAMEGASGRASSSIHGKKTHSCPYPACGKSYNKSSHLKSHIRTHTGERPFECDWLGCGKRFARSDELTRHKRTHTGEKTFQCPLCDKRFMRSDHKIKHAKRHALFHPSMLETNTRHVARSVIPPPQQQQPCDFQYVPDCDMGSDGAASFRSNNTSPAAQP</sequence>
<dbReference type="PROSITE" id="PS50157">
    <property type="entry name" value="ZINC_FINGER_C2H2_2"/>
    <property type="match status" value="3"/>
</dbReference>
<evidence type="ECO:0000256" key="5">
    <source>
        <dbReference type="SAM" id="MobiDB-lite"/>
    </source>
</evidence>
<keyword evidence="3" id="KW-0862">Zinc</keyword>
<dbReference type="GeneID" id="101857885"/>
<dbReference type="PROSITE" id="PS00028">
    <property type="entry name" value="ZINC_FINGER_C2H2_1"/>
    <property type="match status" value="3"/>
</dbReference>
<evidence type="ECO:0000256" key="2">
    <source>
        <dbReference type="ARBA" id="ARBA00022771"/>
    </source>
</evidence>
<organism evidence="7 8">
    <name type="scientific">Aplysia californica</name>
    <name type="common">California sea hare</name>
    <dbReference type="NCBI Taxonomy" id="6500"/>
    <lineage>
        <taxon>Eukaryota</taxon>
        <taxon>Metazoa</taxon>
        <taxon>Spiralia</taxon>
        <taxon>Lophotrochozoa</taxon>
        <taxon>Mollusca</taxon>
        <taxon>Gastropoda</taxon>
        <taxon>Heterobranchia</taxon>
        <taxon>Euthyneura</taxon>
        <taxon>Tectipleura</taxon>
        <taxon>Aplysiida</taxon>
        <taxon>Aplysioidea</taxon>
        <taxon>Aplysiidae</taxon>
        <taxon>Aplysia</taxon>
    </lineage>
</organism>
<dbReference type="PANTHER" id="PTHR23235:SF174">
    <property type="entry name" value="CABUT, ISOFORM A"/>
    <property type="match status" value="1"/>
</dbReference>
<accession>A0ABM0JTI9</accession>
<dbReference type="Gene3D" id="3.30.160.60">
    <property type="entry name" value="Classic Zinc Finger"/>
    <property type="match status" value="3"/>
</dbReference>
<feature type="domain" description="C2H2-type" evidence="6">
    <location>
        <begin position="173"/>
        <end position="202"/>
    </location>
</feature>
<evidence type="ECO:0000313" key="8">
    <source>
        <dbReference type="RefSeq" id="XP_005101124.1"/>
    </source>
</evidence>
<dbReference type="InterPro" id="IPR013087">
    <property type="entry name" value="Znf_C2H2_type"/>
</dbReference>
<dbReference type="Proteomes" id="UP000694888">
    <property type="component" value="Unplaced"/>
</dbReference>
<reference evidence="8" key="1">
    <citation type="submission" date="2025-08" db="UniProtKB">
        <authorList>
            <consortium name="RefSeq"/>
        </authorList>
    </citation>
    <scope>IDENTIFICATION</scope>
</reference>
<dbReference type="SMART" id="SM00355">
    <property type="entry name" value="ZnF_C2H2"/>
    <property type="match status" value="3"/>
</dbReference>
<name>A0ABM0JTI9_APLCA</name>
<feature type="domain" description="C2H2-type" evidence="6">
    <location>
        <begin position="203"/>
        <end position="232"/>
    </location>
</feature>
<dbReference type="PANTHER" id="PTHR23235">
    <property type="entry name" value="KRUEPPEL-LIKE TRANSCRIPTION FACTOR"/>
    <property type="match status" value="1"/>
</dbReference>
<protein>
    <submittedName>
        <fullName evidence="8">Krueppel-like factor 14</fullName>
    </submittedName>
</protein>
<feature type="compositionally biased region" description="Polar residues" evidence="5">
    <location>
        <begin position="80"/>
        <end position="92"/>
    </location>
</feature>
<dbReference type="RefSeq" id="XP_005101124.1">
    <property type="nucleotide sequence ID" value="XM_005101067.3"/>
</dbReference>
<dbReference type="InterPro" id="IPR036236">
    <property type="entry name" value="Znf_C2H2_sf"/>
</dbReference>